<evidence type="ECO:0000259" key="9">
    <source>
        <dbReference type="PROSITE" id="PS50914"/>
    </source>
</evidence>
<keyword evidence="6" id="KW-0406">Ion transport</keyword>
<comment type="subcellular location">
    <subcellularLocation>
        <location evidence="6">Cell inner membrane</location>
        <topology evidence="6">Multi-pass membrane protein</topology>
    </subcellularLocation>
    <subcellularLocation>
        <location evidence="1">Cell membrane</location>
        <topology evidence="1">Multi-pass membrane protein</topology>
    </subcellularLocation>
</comment>
<comment type="subunit">
    <text evidence="6">Homoheptamer.</text>
</comment>
<dbReference type="SUPFAM" id="SSF50182">
    <property type="entry name" value="Sm-like ribonucleoproteins"/>
    <property type="match status" value="1"/>
</dbReference>
<feature type="transmembrane region" description="Helical" evidence="6">
    <location>
        <begin position="126"/>
        <end position="149"/>
    </location>
</feature>
<name>A0A347UDJ5_9RHOB</name>
<comment type="similarity">
    <text evidence="6">Belongs to the MscS (TC 1.A.23) family.</text>
</comment>
<comment type="function">
    <text evidence="6">Mechanosensitive channel that participates in the regulation of osmotic pressure changes within the cell, opening in response to stretch forces in the membrane lipid bilayer, without the need for other proteins. Contributes to normal resistance to hypoosmotic shock. Forms an ion channel of 1.0 nanosiemens conductance with a slight preference for anions.</text>
</comment>
<dbReference type="RefSeq" id="WP_118941581.1">
    <property type="nucleotide sequence ID" value="NZ_CP032125.1"/>
</dbReference>
<dbReference type="KEGG" id="pamo:BAR1_02665"/>
<dbReference type="InterPro" id="IPR045275">
    <property type="entry name" value="MscS_archaea/bacteria_type"/>
</dbReference>
<organism evidence="10 11">
    <name type="scientific">Profundibacter amoris</name>
    <dbReference type="NCBI Taxonomy" id="2171755"/>
    <lineage>
        <taxon>Bacteria</taxon>
        <taxon>Pseudomonadati</taxon>
        <taxon>Pseudomonadota</taxon>
        <taxon>Alphaproteobacteria</taxon>
        <taxon>Rhodobacterales</taxon>
        <taxon>Paracoccaceae</taxon>
        <taxon>Profundibacter</taxon>
    </lineage>
</organism>
<dbReference type="Gene3D" id="1.10.287.1260">
    <property type="match status" value="1"/>
</dbReference>
<protein>
    <recommendedName>
        <fullName evidence="6">Small-conductance mechanosensitive channel</fullName>
    </recommendedName>
</protein>
<dbReference type="InterPro" id="IPR006685">
    <property type="entry name" value="MscS_channel_2nd"/>
</dbReference>
<dbReference type="PROSITE" id="PS50914">
    <property type="entry name" value="BON"/>
    <property type="match status" value="1"/>
</dbReference>
<evidence type="ECO:0000256" key="6">
    <source>
        <dbReference type="RuleBase" id="RU369025"/>
    </source>
</evidence>
<proteinExistence type="inferred from homology"/>
<dbReference type="AlphaFoldDB" id="A0A347UDJ5"/>
<evidence type="ECO:0000256" key="8">
    <source>
        <dbReference type="SAM" id="SignalP"/>
    </source>
</evidence>
<dbReference type="InterPro" id="IPR010920">
    <property type="entry name" value="LSM_dom_sf"/>
</dbReference>
<evidence type="ECO:0000256" key="3">
    <source>
        <dbReference type="ARBA" id="ARBA00022692"/>
    </source>
</evidence>
<dbReference type="Gene3D" id="2.30.30.60">
    <property type="match status" value="1"/>
</dbReference>
<feature type="domain" description="BON" evidence="9">
    <location>
        <begin position="38"/>
        <end position="104"/>
    </location>
</feature>
<dbReference type="GO" id="GO:0008381">
    <property type="term" value="F:mechanosensitive monoatomic ion channel activity"/>
    <property type="evidence" value="ECO:0007669"/>
    <property type="project" value="InterPro"/>
</dbReference>
<keyword evidence="5 6" id="KW-0472">Membrane</keyword>
<dbReference type="Gene3D" id="3.30.70.100">
    <property type="match status" value="1"/>
</dbReference>
<dbReference type="Pfam" id="PF04972">
    <property type="entry name" value="BON"/>
    <property type="match status" value="1"/>
</dbReference>
<keyword evidence="6" id="KW-0813">Transport</keyword>
<accession>A0A347UDJ5</accession>
<sequence length="419" mass="45462">MRLIKSLLILLLLSFPAVAQDGAAQPTGTIEVEDSAQQDAAIAVRLRDILSELEGYDDVTVTVSSGIVSLRGTALDGEAITRLGELVSRVDGVVTIENEVTETTDVVQRLNPAIERFITRIKQAVAFIPLALVALVVFALIVFAGFALARRKQLWDGLAPNAFIADIYRQIIRVASIIAAVVVALDIVGATALLSTILGAAGIIGLAIGFAVRDTVENFIASILLSMRQPFRPNDLIEIGGDVGKVIRLTSRATILLSLDGNHIRIPNATVFKSRIINYTRNKSRRVTFDQTVDAGKGLKQQRRVVLETVKALPFVLETPSPNVWIESADADKATLRVSLWVDQRESDVSLARGEAIRKVREALLEAAKKPTASAKRKAEKESIENVGTEETAELERMIASERGETEAGDLLNRDALEE</sequence>
<evidence type="ECO:0000313" key="11">
    <source>
        <dbReference type="Proteomes" id="UP000261704"/>
    </source>
</evidence>
<dbReference type="InterPro" id="IPR011066">
    <property type="entry name" value="MscS_channel_C_sf"/>
</dbReference>
<gene>
    <name evidence="10" type="ORF">BAR1_02665</name>
</gene>
<feature type="signal peptide" evidence="8">
    <location>
        <begin position="1"/>
        <end position="19"/>
    </location>
</feature>
<evidence type="ECO:0000256" key="1">
    <source>
        <dbReference type="ARBA" id="ARBA00004651"/>
    </source>
</evidence>
<keyword evidence="8" id="KW-0732">Signal</keyword>
<evidence type="ECO:0000256" key="4">
    <source>
        <dbReference type="ARBA" id="ARBA00022989"/>
    </source>
</evidence>
<dbReference type="Gene3D" id="3.30.1340.30">
    <property type="match status" value="1"/>
</dbReference>
<feature type="compositionally biased region" description="Basic and acidic residues" evidence="7">
    <location>
        <begin position="394"/>
        <end position="419"/>
    </location>
</feature>
<dbReference type="OrthoDB" id="9793781at2"/>
<keyword evidence="11" id="KW-1185">Reference proteome</keyword>
<dbReference type="InterPro" id="IPR007055">
    <property type="entry name" value="BON_dom"/>
</dbReference>
<dbReference type="SUPFAM" id="SSF82689">
    <property type="entry name" value="Mechanosensitive channel protein MscS (YggB), C-terminal domain"/>
    <property type="match status" value="1"/>
</dbReference>
<keyword evidence="4 6" id="KW-1133">Transmembrane helix</keyword>
<evidence type="ECO:0000256" key="2">
    <source>
        <dbReference type="ARBA" id="ARBA00022475"/>
    </source>
</evidence>
<keyword evidence="6" id="KW-0407">Ion channel</keyword>
<keyword evidence="2" id="KW-1003">Cell membrane</keyword>
<dbReference type="PANTHER" id="PTHR30221">
    <property type="entry name" value="SMALL-CONDUCTANCE MECHANOSENSITIVE CHANNEL"/>
    <property type="match status" value="1"/>
</dbReference>
<keyword evidence="3 6" id="KW-0812">Transmembrane</keyword>
<feature type="region of interest" description="Disordered" evidence="7">
    <location>
        <begin position="371"/>
        <end position="419"/>
    </location>
</feature>
<evidence type="ECO:0000256" key="7">
    <source>
        <dbReference type="SAM" id="MobiDB-lite"/>
    </source>
</evidence>
<keyword evidence="6" id="KW-0997">Cell inner membrane</keyword>
<dbReference type="EMBL" id="CP032125">
    <property type="protein sequence ID" value="AXX96923.1"/>
    <property type="molecule type" value="Genomic_DNA"/>
</dbReference>
<dbReference type="GO" id="GO:0005886">
    <property type="term" value="C:plasma membrane"/>
    <property type="evidence" value="ECO:0007669"/>
    <property type="project" value="UniProtKB-SubCell"/>
</dbReference>
<feature type="chain" id="PRO_5016872573" description="Small-conductance mechanosensitive channel" evidence="8">
    <location>
        <begin position="20"/>
        <end position="419"/>
    </location>
</feature>
<dbReference type="Pfam" id="PF00924">
    <property type="entry name" value="MS_channel_2nd"/>
    <property type="match status" value="1"/>
</dbReference>
<dbReference type="PANTHER" id="PTHR30221:SF1">
    <property type="entry name" value="SMALL-CONDUCTANCE MECHANOSENSITIVE CHANNEL"/>
    <property type="match status" value="1"/>
</dbReference>
<evidence type="ECO:0000313" key="10">
    <source>
        <dbReference type="EMBL" id="AXX96923.1"/>
    </source>
</evidence>
<reference evidence="10 11" key="1">
    <citation type="submission" date="2018-09" db="EMBL/GenBank/DDBJ databases">
        <title>Profundibacter amoris BAR1 gen. nov., sp. nov., a new member of the Roseobacter clade isolated at Lokis Castle Vent Field on the Arctic Mid-Oceanic Ridge.</title>
        <authorList>
            <person name="Le Moine Bauer S."/>
            <person name="Sjoeberg A.G."/>
            <person name="L'Haridon S."/>
            <person name="Stokke R."/>
            <person name="Roalkvam I."/>
            <person name="Steen I.H."/>
            <person name="Dahle H."/>
        </authorList>
    </citation>
    <scope>NUCLEOTIDE SEQUENCE [LARGE SCALE GENOMIC DNA]</scope>
    <source>
        <strain evidence="10 11">BAR1</strain>
    </source>
</reference>
<dbReference type="InterPro" id="IPR023408">
    <property type="entry name" value="MscS_beta-dom_sf"/>
</dbReference>
<evidence type="ECO:0000256" key="5">
    <source>
        <dbReference type="ARBA" id="ARBA00023136"/>
    </source>
</evidence>
<dbReference type="Proteomes" id="UP000261704">
    <property type="component" value="Chromosome"/>
</dbReference>
<comment type="caution">
    <text evidence="6">Lacks conserved residue(s) required for the propagation of feature annotation.</text>
</comment>